<sequence length="282" mass="31264">MRLSLRSILPSSHSLPRPCPPAPPRAPYASQGSCPFYFPTRLTRHRPFFLEEPAKAGACEKTTSLVTATQTSVMTNTNVAQHTEINVSFATSSLTSTFFLTTEVFVKVMRFRVSFGARMHTHTERLAGMGEEVTVTGTPSMEMTTVYLTDTSVWTKEEHITETLPVTVAAPKTVTEVAATTDVVTVVSTRPEFETSISTVVSWTTSTTTEVVPYVSTMTVTSTYHDIVQVVETDTTVVEVWHTVWQTAKQTMLLQETLIEQETVTVTDCNRDLMRDMMAVFG</sequence>
<evidence type="ECO:0000313" key="1">
    <source>
        <dbReference type="EMBL" id="ROT66852.1"/>
    </source>
</evidence>
<reference evidence="1 2" key="1">
    <citation type="submission" date="2018-04" db="EMBL/GenBank/DDBJ databases">
        <authorList>
            <person name="Zhang X."/>
            <person name="Yuan J."/>
            <person name="Li F."/>
            <person name="Xiang J."/>
        </authorList>
    </citation>
    <scope>NUCLEOTIDE SEQUENCE [LARGE SCALE GENOMIC DNA]</scope>
    <source>
        <tissue evidence="1">Muscle</tissue>
    </source>
</reference>
<keyword evidence="2" id="KW-1185">Reference proteome</keyword>
<gene>
    <name evidence="1" type="ORF">C7M84_015096</name>
</gene>
<protein>
    <submittedName>
        <fullName evidence="1">Uncharacterized protein</fullName>
    </submittedName>
</protein>
<dbReference type="EMBL" id="QCYY01002880">
    <property type="protein sequence ID" value="ROT66852.1"/>
    <property type="molecule type" value="Genomic_DNA"/>
</dbReference>
<proteinExistence type="predicted"/>
<evidence type="ECO:0000313" key="2">
    <source>
        <dbReference type="Proteomes" id="UP000283509"/>
    </source>
</evidence>
<comment type="caution">
    <text evidence="1">The sequence shown here is derived from an EMBL/GenBank/DDBJ whole genome shotgun (WGS) entry which is preliminary data.</text>
</comment>
<reference evidence="1 2" key="2">
    <citation type="submission" date="2019-01" db="EMBL/GenBank/DDBJ databases">
        <title>The decoding of complex shrimp genome reveals the adaptation for benthos swimmer, frequently molting mechanism and breeding impact on genome.</title>
        <authorList>
            <person name="Sun Y."/>
            <person name="Gao Y."/>
            <person name="Yu Y."/>
        </authorList>
    </citation>
    <scope>NUCLEOTIDE SEQUENCE [LARGE SCALE GENOMIC DNA]</scope>
    <source>
        <tissue evidence="1">Muscle</tissue>
    </source>
</reference>
<dbReference type="OrthoDB" id="6375366at2759"/>
<dbReference type="AlphaFoldDB" id="A0A3R7MPK3"/>
<organism evidence="1 2">
    <name type="scientific">Penaeus vannamei</name>
    <name type="common">Whiteleg shrimp</name>
    <name type="synonym">Litopenaeus vannamei</name>
    <dbReference type="NCBI Taxonomy" id="6689"/>
    <lineage>
        <taxon>Eukaryota</taxon>
        <taxon>Metazoa</taxon>
        <taxon>Ecdysozoa</taxon>
        <taxon>Arthropoda</taxon>
        <taxon>Crustacea</taxon>
        <taxon>Multicrustacea</taxon>
        <taxon>Malacostraca</taxon>
        <taxon>Eumalacostraca</taxon>
        <taxon>Eucarida</taxon>
        <taxon>Decapoda</taxon>
        <taxon>Dendrobranchiata</taxon>
        <taxon>Penaeoidea</taxon>
        <taxon>Penaeidae</taxon>
        <taxon>Penaeus</taxon>
    </lineage>
</organism>
<name>A0A3R7MPK3_PENVA</name>
<dbReference type="Proteomes" id="UP000283509">
    <property type="component" value="Unassembled WGS sequence"/>
</dbReference>
<accession>A0A3R7MPK3</accession>